<accession>X1LI78</accession>
<dbReference type="EMBL" id="BARV01002019">
    <property type="protein sequence ID" value="GAI02065.1"/>
    <property type="molecule type" value="Genomic_DNA"/>
</dbReference>
<name>X1LI78_9ZZZZ</name>
<proteinExistence type="predicted"/>
<evidence type="ECO:0000313" key="1">
    <source>
        <dbReference type="EMBL" id="GAI02065.1"/>
    </source>
</evidence>
<sequence length="51" mass="5864">MMVFTERVMWEMELAAARERMLNTKGKRYPDPGQLDVTNDLHINGKIIADG</sequence>
<protein>
    <submittedName>
        <fullName evidence="1">Uncharacterized protein</fullName>
    </submittedName>
</protein>
<gene>
    <name evidence="1" type="ORF">S06H3_05445</name>
</gene>
<dbReference type="AlphaFoldDB" id="X1LI78"/>
<comment type="caution">
    <text evidence="1">The sequence shown here is derived from an EMBL/GenBank/DDBJ whole genome shotgun (WGS) entry which is preliminary data.</text>
</comment>
<reference evidence="1" key="1">
    <citation type="journal article" date="2014" name="Front. Microbiol.">
        <title>High frequency of phylogenetically diverse reductive dehalogenase-homologous genes in deep subseafloor sedimentary metagenomes.</title>
        <authorList>
            <person name="Kawai M."/>
            <person name="Futagami T."/>
            <person name="Toyoda A."/>
            <person name="Takaki Y."/>
            <person name="Nishi S."/>
            <person name="Hori S."/>
            <person name="Arai W."/>
            <person name="Tsubouchi T."/>
            <person name="Morono Y."/>
            <person name="Uchiyama I."/>
            <person name="Ito T."/>
            <person name="Fujiyama A."/>
            <person name="Inagaki F."/>
            <person name="Takami H."/>
        </authorList>
    </citation>
    <scope>NUCLEOTIDE SEQUENCE</scope>
    <source>
        <strain evidence="1">Expedition CK06-06</strain>
    </source>
</reference>
<organism evidence="1">
    <name type="scientific">marine sediment metagenome</name>
    <dbReference type="NCBI Taxonomy" id="412755"/>
    <lineage>
        <taxon>unclassified sequences</taxon>
        <taxon>metagenomes</taxon>
        <taxon>ecological metagenomes</taxon>
    </lineage>
</organism>